<evidence type="ECO:0000256" key="1">
    <source>
        <dbReference type="ARBA" id="ARBA00008950"/>
    </source>
</evidence>
<dbReference type="OrthoDB" id="5380073at2"/>
<protein>
    <submittedName>
        <fullName evidence="3">Calcineurin-like phosphoesterase family protein</fullName>
    </submittedName>
</protein>
<dbReference type="Gene3D" id="3.60.21.10">
    <property type="match status" value="1"/>
</dbReference>
<sequence length="173" mass="19890">MAVYFTSDTHFGDPRVLRIDKRPFKTISEHDEALIARWNETVGPDDEVWHLGDFALHVRPERIDELLGLLHGRKHLITGNNDGPATLAAKGWESVQAYAEVKVDDHALVLCHYAFRTWKNMGRGWLDLHGHSHGKLKRQTRQFDVGVDAWDYRPVTLEQLLSSSRIRHRTAHA</sequence>
<dbReference type="Pfam" id="PF12850">
    <property type="entry name" value="Metallophos_2"/>
    <property type="match status" value="1"/>
</dbReference>
<reference evidence="3 4" key="1">
    <citation type="submission" date="2018-07" db="EMBL/GenBank/DDBJ databases">
        <title>Genomic Encyclopedia of Type Strains, Phase IV (KMG-IV): sequencing the most valuable type-strain genomes for metagenomic binning, comparative biology and taxonomic classification.</title>
        <authorList>
            <person name="Goeker M."/>
        </authorList>
    </citation>
    <scope>NUCLEOTIDE SEQUENCE [LARGE SCALE GENOMIC DNA]</scope>
    <source>
        <strain evidence="3 4">DSM 14364</strain>
    </source>
</reference>
<feature type="domain" description="Calcineurin-like phosphoesterase" evidence="2">
    <location>
        <begin position="1"/>
        <end position="134"/>
    </location>
</feature>
<dbReference type="SUPFAM" id="SSF56300">
    <property type="entry name" value="Metallo-dependent phosphatases"/>
    <property type="match status" value="1"/>
</dbReference>
<organism evidence="3 4">
    <name type="scientific">Microvirga subterranea</name>
    <dbReference type="NCBI Taxonomy" id="186651"/>
    <lineage>
        <taxon>Bacteria</taxon>
        <taxon>Pseudomonadati</taxon>
        <taxon>Pseudomonadota</taxon>
        <taxon>Alphaproteobacteria</taxon>
        <taxon>Hyphomicrobiales</taxon>
        <taxon>Methylobacteriaceae</taxon>
        <taxon>Microvirga</taxon>
    </lineage>
</organism>
<dbReference type="RefSeq" id="WP_114768032.1">
    <property type="nucleotide sequence ID" value="NZ_QQBB01000001.1"/>
</dbReference>
<evidence type="ECO:0000259" key="2">
    <source>
        <dbReference type="Pfam" id="PF12850"/>
    </source>
</evidence>
<accession>A0A370HTL1</accession>
<evidence type="ECO:0000313" key="3">
    <source>
        <dbReference type="EMBL" id="RDI61859.1"/>
    </source>
</evidence>
<name>A0A370HTL1_9HYPH</name>
<dbReference type="AlphaFoldDB" id="A0A370HTL1"/>
<proteinExistence type="inferred from homology"/>
<keyword evidence="4" id="KW-1185">Reference proteome</keyword>
<dbReference type="EMBL" id="QQBB01000001">
    <property type="protein sequence ID" value="RDI61859.1"/>
    <property type="molecule type" value="Genomic_DNA"/>
</dbReference>
<evidence type="ECO:0000313" key="4">
    <source>
        <dbReference type="Proteomes" id="UP000254925"/>
    </source>
</evidence>
<gene>
    <name evidence="3" type="ORF">DES45_101117</name>
</gene>
<comment type="caution">
    <text evidence="3">The sequence shown here is derived from an EMBL/GenBank/DDBJ whole genome shotgun (WGS) entry which is preliminary data.</text>
</comment>
<dbReference type="Proteomes" id="UP000254925">
    <property type="component" value="Unassembled WGS sequence"/>
</dbReference>
<dbReference type="InterPro" id="IPR029052">
    <property type="entry name" value="Metallo-depent_PP-like"/>
</dbReference>
<comment type="similarity">
    <text evidence="1">Belongs to the metallophosphoesterase superfamily. YfcE family.</text>
</comment>
<dbReference type="InterPro" id="IPR024654">
    <property type="entry name" value="Calcineurin-like_PHP_lpxH"/>
</dbReference>